<dbReference type="NCBIfam" id="NF033564">
    <property type="entry name" value="transpos_ISAs1"/>
    <property type="match status" value="1"/>
</dbReference>
<dbReference type="InterPro" id="IPR002559">
    <property type="entry name" value="Transposase_11"/>
</dbReference>
<reference evidence="5" key="1">
    <citation type="submission" date="2019-02" db="EMBL/GenBank/DDBJ databases">
        <authorList>
            <person name="Gruber-Vodicka R. H."/>
            <person name="Seah K. B. B."/>
        </authorList>
    </citation>
    <scope>NUCLEOTIDE SEQUENCE</scope>
    <source>
        <strain evidence="5">BECK_BZ163</strain>
        <strain evidence="6">BECK_BZ164</strain>
        <strain evidence="4">BECK_BZ165</strain>
    </source>
</reference>
<dbReference type="EMBL" id="CAADFL010000982">
    <property type="protein sequence ID" value="VFK24294.1"/>
    <property type="molecule type" value="Genomic_DNA"/>
</dbReference>
<proteinExistence type="predicted"/>
<name>A0A450U2W3_9GAMM</name>
<dbReference type="GO" id="GO:0003677">
    <property type="term" value="F:DNA binding"/>
    <property type="evidence" value="ECO:0007669"/>
    <property type="project" value="InterPro"/>
</dbReference>
<feature type="transmembrane region" description="Helical" evidence="1">
    <location>
        <begin position="32"/>
        <end position="51"/>
    </location>
</feature>
<evidence type="ECO:0000313" key="4">
    <source>
        <dbReference type="EMBL" id="VFJ77351.1"/>
    </source>
</evidence>
<evidence type="ECO:0000313" key="6">
    <source>
        <dbReference type="EMBL" id="VFK24294.1"/>
    </source>
</evidence>
<dbReference type="PANTHER" id="PTHR30298:SF0">
    <property type="entry name" value="PROTEIN YBFL-RELATED"/>
    <property type="match status" value="1"/>
</dbReference>
<dbReference type="EMBL" id="CAADEZ010000990">
    <property type="protein sequence ID" value="VFJ77472.1"/>
    <property type="molecule type" value="Genomic_DNA"/>
</dbReference>
<sequence length="382" mass="43802">MTVKWDDNMLLDCLAKIVDHRRNEGKRYSLKYVLLFSVLAVLSGATSYRKIQRFMKAHRKRLNELFGSEWKRAPAHTSIRSILKGIESKELEKAFRSHSKELLETEPTSDTPKAIAIDGKVLRGSFDRFQDQKAAQILSAFCQNERLILGHLPVSTKTNEIPVAQQLIEELGLKGCVYTLDALHCQKKTFDAALKQDSEVVVQIKNNHPVLFKAAKRVETDSEPLDQASEHDIGKRNRIEIRNVKVFDSTSVLADSPELKDWSERIAAIIRVYRDTDCFDTKTNVWEKRTETAYYAASHLHSAKVFAKVIRNHWGTENRNHYVRDVTLREDASRIRRNPGIFARLRSFTLNILRKNKITNVSEALYDNALSFDNLIAHTGIL</sequence>
<evidence type="ECO:0000259" key="3">
    <source>
        <dbReference type="Pfam" id="PF13808"/>
    </source>
</evidence>
<protein>
    <submittedName>
        <fullName evidence="5">Transposase DDE domain-containing protein</fullName>
    </submittedName>
</protein>
<organism evidence="5">
    <name type="scientific">Candidatus Kentrum sp. FM</name>
    <dbReference type="NCBI Taxonomy" id="2126340"/>
    <lineage>
        <taxon>Bacteria</taxon>
        <taxon>Pseudomonadati</taxon>
        <taxon>Pseudomonadota</taxon>
        <taxon>Gammaproteobacteria</taxon>
        <taxon>Candidatus Kentrum</taxon>
    </lineage>
</organism>
<evidence type="ECO:0000256" key="1">
    <source>
        <dbReference type="SAM" id="Phobius"/>
    </source>
</evidence>
<dbReference type="InterPro" id="IPR047647">
    <property type="entry name" value="ISAs1_transpos"/>
</dbReference>
<dbReference type="Pfam" id="PF01609">
    <property type="entry name" value="DDE_Tnp_1"/>
    <property type="match status" value="1"/>
</dbReference>
<evidence type="ECO:0000259" key="2">
    <source>
        <dbReference type="Pfam" id="PF01609"/>
    </source>
</evidence>
<keyword evidence="1" id="KW-1133">Transmembrane helix</keyword>
<gene>
    <name evidence="5" type="ORF">BECKFM1743A_GA0114220_109901</name>
    <name evidence="6" type="ORF">BECKFM1743B_GA0114221_109821</name>
    <name evidence="4" type="ORF">BECKFM1743C_GA0114222_109761</name>
</gene>
<dbReference type="GO" id="GO:0004803">
    <property type="term" value="F:transposase activity"/>
    <property type="evidence" value="ECO:0007669"/>
    <property type="project" value="InterPro"/>
</dbReference>
<feature type="domain" description="Transposase IS4-like" evidence="2">
    <location>
        <begin position="112"/>
        <end position="345"/>
    </location>
</feature>
<dbReference type="AlphaFoldDB" id="A0A450U2W3"/>
<accession>A0A450U2W3</accession>
<evidence type="ECO:0000313" key="5">
    <source>
        <dbReference type="EMBL" id="VFJ77472.1"/>
    </source>
</evidence>
<feature type="domain" description="H repeat-associated protein N-terminal" evidence="3">
    <location>
        <begin position="12"/>
        <end position="98"/>
    </location>
</feature>
<dbReference type="InterPro" id="IPR051698">
    <property type="entry name" value="Transposase_11-like"/>
</dbReference>
<dbReference type="GO" id="GO:0006313">
    <property type="term" value="P:DNA transposition"/>
    <property type="evidence" value="ECO:0007669"/>
    <property type="project" value="InterPro"/>
</dbReference>
<dbReference type="InterPro" id="IPR032806">
    <property type="entry name" value="YbfD_N"/>
</dbReference>
<keyword evidence="1" id="KW-0472">Membrane</keyword>
<dbReference type="PANTHER" id="PTHR30298">
    <property type="entry name" value="H REPEAT-ASSOCIATED PREDICTED TRANSPOSASE"/>
    <property type="match status" value="1"/>
</dbReference>
<dbReference type="Pfam" id="PF13808">
    <property type="entry name" value="DDE_Tnp_1_assoc"/>
    <property type="match status" value="1"/>
</dbReference>
<dbReference type="EMBL" id="CAADFA010000976">
    <property type="protein sequence ID" value="VFJ77351.1"/>
    <property type="molecule type" value="Genomic_DNA"/>
</dbReference>
<keyword evidence="1" id="KW-0812">Transmembrane</keyword>